<name>T2PMJ7_9BIFI</name>
<feature type="region of interest" description="Disordered" evidence="7">
    <location>
        <begin position="1"/>
        <end position="20"/>
    </location>
</feature>
<sequence>MLKTETEAKTTSQVEKASKASKASKAKQANSANYLYLIIGIPFISLIIAMLPALQARNPWLPVNTVIRGVSGLLLQAVPFTLIGVLVSAAVETWVTEDFIEKHAPKSIANGFLAAILAGVCVPVCDCVVVPTFSRLVARKLPLPCAVTFLCAVPVVNPVSIWATWYAFADVQAVAVTRVALGVGVALLVGVSFVIFPVKSQVLRQNVLEKVRADCADCADCAYCGGCNKSQSGHSSYKNSSSFKSGIKNSLKTYAHHIYSDFMRLMPIILFGTIVASIIRVWLGADPASKVNTTIVFVAIPAMMLIAYASSLCSSSDAVIARSLASSLPMSSVIVFLLFGPMLDIKNTLMLVEDCKTSFVLRLIATIVVFCLFAALIVHFAWGVML</sequence>
<dbReference type="EMBL" id="ATJN01000042">
    <property type="protein sequence ID" value="EPI52209.1"/>
    <property type="molecule type" value="Genomic_DNA"/>
</dbReference>
<comment type="subcellular location">
    <subcellularLocation>
        <location evidence="1">Cell membrane</location>
        <topology evidence="1">Multi-pass membrane protein</topology>
    </subcellularLocation>
</comment>
<evidence type="ECO:0000256" key="7">
    <source>
        <dbReference type="SAM" id="MobiDB-lite"/>
    </source>
</evidence>
<evidence type="ECO:0000256" key="6">
    <source>
        <dbReference type="ARBA" id="ARBA00023136"/>
    </source>
</evidence>
<keyword evidence="5 8" id="KW-1133">Transmembrane helix</keyword>
<dbReference type="GO" id="GO:0005886">
    <property type="term" value="C:plasma membrane"/>
    <property type="evidence" value="ECO:0007669"/>
    <property type="project" value="UniProtKB-SubCell"/>
</dbReference>
<dbReference type="RefSeq" id="WP_020757598.1">
    <property type="nucleotide sequence ID" value="NZ_KE347902.1"/>
</dbReference>
<dbReference type="PANTHER" id="PTHR34184:SF4">
    <property type="entry name" value="UPF0718 PROTEIN YCGR"/>
    <property type="match status" value="1"/>
</dbReference>
<dbReference type="Pfam" id="PF03773">
    <property type="entry name" value="ArsP_1"/>
    <property type="match status" value="1"/>
</dbReference>
<evidence type="ECO:0000256" key="2">
    <source>
        <dbReference type="ARBA" id="ARBA00006386"/>
    </source>
</evidence>
<feature type="transmembrane region" description="Helical" evidence="8">
    <location>
        <begin position="34"/>
        <end position="54"/>
    </location>
</feature>
<dbReference type="AlphaFoldDB" id="T2PMJ7"/>
<organism evidence="9 10">
    <name type="scientific">Gardnerella pickettii JCP8017A</name>
    <dbReference type="NCBI Taxonomy" id="1261062"/>
    <lineage>
        <taxon>Bacteria</taxon>
        <taxon>Bacillati</taxon>
        <taxon>Actinomycetota</taxon>
        <taxon>Actinomycetes</taxon>
        <taxon>Bifidobacteriales</taxon>
        <taxon>Bifidobacteriaceae</taxon>
        <taxon>Gardnerella</taxon>
        <taxon>Gardnerella pickettii</taxon>
    </lineage>
</organism>
<evidence type="ECO:0000313" key="10">
    <source>
        <dbReference type="Proteomes" id="UP000015779"/>
    </source>
</evidence>
<evidence type="ECO:0000256" key="8">
    <source>
        <dbReference type="SAM" id="Phobius"/>
    </source>
</evidence>
<dbReference type="Proteomes" id="UP000015779">
    <property type="component" value="Unassembled WGS sequence"/>
</dbReference>
<feature type="transmembrane region" description="Helical" evidence="8">
    <location>
        <begin position="66"/>
        <end position="91"/>
    </location>
</feature>
<dbReference type="PANTHER" id="PTHR34184">
    <property type="entry name" value="UPF0718 PROTEIN YCGR"/>
    <property type="match status" value="1"/>
</dbReference>
<feature type="transmembrane region" description="Helical" evidence="8">
    <location>
        <begin position="145"/>
        <end position="168"/>
    </location>
</feature>
<feature type="transmembrane region" description="Helical" evidence="8">
    <location>
        <begin position="111"/>
        <end position="133"/>
    </location>
</feature>
<evidence type="ECO:0000256" key="3">
    <source>
        <dbReference type="ARBA" id="ARBA00022475"/>
    </source>
</evidence>
<evidence type="ECO:0000256" key="4">
    <source>
        <dbReference type="ARBA" id="ARBA00022692"/>
    </source>
</evidence>
<comment type="caution">
    <text evidence="9">The sequence shown here is derived from an EMBL/GenBank/DDBJ whole genome shotgun (WGS) entry which is preliminary data.</text>
</comment>
<evidence type="ECO:0000256" key="1">
    <source>
        <dbReference type="ARBA" id="ARBA00004651"/>
    </source>
</evidence>
<feature type="transmembrane region" description="Helical" evidence="8">
    <location>
        <begin position="359"/>
        <end position="382"/>
    </location>
</feature>
<proteinExistence type="inferred from homology"/>
<dbReference type="PATRIC" id="fig|1261062.4.peg.779"/>
<accession>T2PMJ7</accession>
<protein>
    <submittedName>
        <fullName evidence="9">Putative permease</fullName>
    </submittedName>
</protein>
<reference evidence="9 10" key="1">
    <citation type="submission" date="2013-06" db="EMBL/GenBank/DDBJ databases">
        <authorList>
            <person name="Weinstock G."/>
            <person name="Sodergren E."/>
            <person name="Lobos E.A."/>
            <person name="Fulton L."/>
            <person name="Fulton R."/>
            <person name="Courtney L."/>
            <person name="Fronick C."/>
            <person name="O'Laughlin M."/>
            <person name="Godfrey J."/>
            <person name="Wilson R.M."/>
            <person name="Miner T."/>
            <person name="Farmer C."/>
            <person name="Delehaunty K."/>
            <person name="Cordes M."/>
            <person name="Minx P."/>
            <person name="Tomlinson C."/>
            <person name="Chen J."/>
            <person name="Wollam A."/>
            <person name="Pepin K.H."/>
            <person name="Bhonagiri V."/>
            <person name="Zhang X."/>
            <person name="Warren W."/>
            <person name="Mitreva M."/>
            <person name="Mardis E.R."/>
            <person name="Wilson R.K."/>
        </authorList>
    </citation>
    <scope>NUCLEOTIDE SEQUENCE [LARGE SCALE GENOMIC DNA]</scope>
    <source>
        <strain evidence="9 10">JCP8017A</strain>
    </source>
</reference>
<dbReference type="InterPro" id="IPR052923">
    <property type="entry name" value="UPF0718"/>
</dbReference>
<feature type="transmembrane region" description="Helical" evidence="8">
    <location>
        <begin position="262"/>
        <end position="283"/>
    </location>
</feature>
<feature type="transmembrane region" description="Helical" evidence="8">
    <location>
        <begin position="174"/>
        <end position="196"/>
    </location>
</feature>
<evidence type="ECO:0000313" key="9">
    <source>
        <dbReference type="EMBL" id="EPI52209.1"/>
    </source>
</evidence>
<dbReference type="HOGENOM" id="CLU_039914_2_2_11"/>
<keyword evidence="4 8" id="KW-0812">Transmembrane</keyword>
<feature type="transmembrane region" description="Helical" evidence="8">
    <location>
        <begin position="319"/>
        <end position="339"/>
    </location>
</feature>
<gene>
    <name evidence="9" type="ORF">HMPREF1577_00836</name>
</gene>
<keyword evidence="3" id="KW-1003">Cell membrane</keyword>
<dbReference type="InterPro" id="IPR005524">
    <property type="entry name" value="DUF318"/>
</dbReference>
<comment type="similarity">
    <text evidence="2">Belongs to the UPF0718 family.</text>
</comment>
<feature type="transmembrane region" description="Helical" evidence="8">
    <location>
        <begin position="295"/>
        <end position="312"/>
    </location>
</feature>
<evidence type="ECO:0000256" key="5">
    <source>
        <dbReference type="ARBA" id="ARBA00022989"/>
    </source>
</evidence>
<keyword evidence="6 8" id="KW-0472">Membrane</keyword>